<evidence type="ECO:0000259" key="9">
    <source>
        <dbReference type="PROSITE" id="PS50928"/>
    </source>
</evidence>
<evidence type="ECO:0000256" key="3">
    <source>
        <dbReference type="ARBA" id="ARBA00022475"/>
    </source>
</evidence>
<keyword evidence="5" id="KW-0029">Amino-acid transport</keyword>
<evidence type="ECO:0000256" key="6">
    <source>
        <dbReference type="ARBA" id="ARBA00022989"/>
    </source>
</evidence>
<feature type="domain" description="ABC transmembrane type-1" evidence="9">
    <location>
        <begin position="22"/>
        <end position="223"/>
    </location>
</feature>
<keyword evidence="3" id="KW-1003">Cell membrane</keyword>
<feature type="transmembrane region" description="Helical" evidence="8">
    <location>
        <begin position="201"/>
        <end position="223"/>
    </location>
</feature>
<dbReference type="RefSeq" id="WP_295189542.1">
    <property type="nucleotide sequence ID" value="NZ_JAWJZA010000002.1"/>
</dbReference>
<sequence length="239" mass="27166">MEQSIIDTTYIYGTFWAVIPYLKVTLYITFMSIVFGTLLGLFSCVMQMNKVPVLGQLSYLYVLICRSIPNMVLLYLVYYGLPIVFLAVEDSTGFHIPFERVPAMLIAIVGLTLHTGAYLSEIFRAALQSVPKGQMEAAQAIGMTWFQAFRRIVLPQATVFALPLFTNQFLNTMKSTSIVFVITVIELFGAAKLYTEENSQYFEAYIVVACMFWALGIFFEFVFHRLEIYASKYKRGNAV</sequence>
<keyword evidence="11" id="KW-1185">Reference proteome</keyword>
<gene>
    <name evidence="10" type="ORF">RVY80_03900</name>
</gene>
<feature type="transmembrane region" description="Helical" evidence="8">
    <location>
        <begin position="177"/>
        <end position="195"/>
    </location>
</feature>
<evidence type="ECO:0000256" key="5">
    <source>
        <dbReference type="ARBA" id="ARBA00022970"/>
    </source>
</evidence>
<evidence type="ECO:0000313" key="10">
    <source>
        <dbReference type="EMBL" id="MDV5087991.1"/>
    </source>
</evidence>
<feature type="transmembrane region" description="Helical" evidence="8">
    <location>
        <begin position="101"/>
        <end position="119"/>
    </location>
</feature>
<dbReference type="Pfam" id="PF00528">
    <property type="entry name" value="BPD_transp_1"/>
    <property type="match status" value="1"/>
</dbReference>
<dbReference type="SUPFAM" id="SSF161098">
    <property type="entry name" value="MetI-like"/>
    <property type="match status" value="1"/>
</dbReference>
<proteinExistence type="inferred from homology"/>
<dbReference type="InterPro" id="IPR000515">
    <property type="entry name" value="MetI-like"/>
</dbReference>
<organism evidence="10 11">
    <name type="scientific">Veillonella absiana</name>
    <dbReference type="NCBI Taxonomy" id="3079305"/>
    <lineage>
        <taxon>Bacteria</taxon>
        <taxon>Bacillati</taxon>
        <taxon>Bacillota</taxon>
        <taxon>Negativicutes</taxon>
        <taxon>Veillonellales</taxon>
        <taxon>Veillonellaceae</taxon>
        <taxon>Veillonella</taxon>
    </lineage>
</organism>
<dbReference type="InterPro" id="IPR035906">
    <property type="entry name" value="MetI-like_sf"/>
</dbReference>
<keyword evidence="4 8" id="KW-0812">Transmembrane</keyword>
<dbReference type="InterPro" id="IPR043429">
    <property type="entry name" value="ArtM/GltK/GlnP/TcyL/YhdX-like"/>
</dbReference>
<reference evidence="10 11" key="1">
    <citation type="submission" date="2023-10" db="EMBL/GenBank/DDBJ databases">
        <title>Veillonella sp. nov., isolated from a pig farm feces dump.</title>
        <authorList>
            <person name="Chang Y.-H."/>
        </authorList>
    </citation>
    <scope>NUCLEOTIDE SEQUENCE [LARGE SCALE GENOMIC DNA]</scope>
    <source>
        <strain evidence="10 11">YH-vei2233</strain>
    </source>
</reference>
<dbReference type="Gene3D" id="1.10.3720.10">
    <property type="entry name" value="MetI-like"/>
    <property type="match status" value="1"/>
</dbReference>
<name>A0ABU3Z8G3_9FIRM</name>
<protein>
    <submittedName>
        <fullName evidence="10">Amino acid ABC transporter permease</fullName>
    </submittedName>
</protein>
<evidence type="ECO:0000256" key="7">
    <source>
        <dbReference type="ARBA" id="ARBA00023136"/>
    </source>
</evidence>
<dbReference type="Proteomes" id="UP001272515">
    <property type="component" value="Unassembled WGS sequence"/>
</dbReference>
<accession>A0ABU3Z8G3</accession>
<evidence type="ECO:0000256" key="1">
    <source>
        <dbReference type="ARBA" id="ARBA00004651"/>
    </source>
</evidence>
<comment type="caution">
    <text evidence="10">The sequence shown here is derived from an EMBL/GenBank/DDBJ whole genome shotgun (WGS) entry which is preliminary data.</text>
</comment>
<keyword evidence="2 8" id="KW-0813">Transport</keyword>
<dbReference type="PROSITE" id="PS50928">
    <property type="entry name" value="ABC_TM1"/>
    <property type="match status" value="1"/>
</dbReference>
<dbReference type="EMBL" id="JAWJZB010000004">
    <property type="protein sequence ID" value="MDV5087991.1"/>
    <property type="molecule type" value="Genomic_DNA"/>
</dbReference>
<comment type="subcellular location">
    <subcellularLocation>
        <location evidence="1 8">Cell membrane</location>
        <topology evidence="1 8">Multi-pass membrane protein</topology>
    </subcellularLocation>
</comment>
<feature type="transmembrane region" description="Helical" evidence="8">
    <location>
        <begin position="24"/>
        <end position="46"/>
    </location>
</feature>
<keyword evidence="6 8" id="KW-1133">Transmembrane helix</keyword>
<evidence type="ECO:0000256" key="8">
    <source>
        <dbReference type="RuleBase" id="RU363032"/>
    </source>
</evidence>
<comment type="similarity">
    <text evidence="8">Belongs to the binding-protein-dependent transport system permease family.</text>
</comment>
<evidence type="ECO:0000256" key="2">
    <source>
        <dbReference type="ARBA" id="ARBA00022448"/>
    </source>
</evidence>
<dbReference type="NCBIfam" id="TIGR01726">
    <property type="entry name" value="HEQRo_perm_3TM"/>
    <property type="match status" value="1"/>
</dbReference>
<dbReference type="CDD" id="cd06261">
    <property type="entry name" value="TM_PBP2"/>
    <property type="match status" value="1"/>
</dbReference>
<keyword evidence="7 8" id="KW-0472">Membrane</keyword>
<feature type="transmembrane region" description="Helical" evidence="8">
    <location>
        <begin position="58"/>
        <end position="81"/>
    </location>
</feature>
<evidence type="ECO:0000313" key="11">
    <source>
        <dbReference type="Proteomes" id="UP001272515"/>
    </source>
</evidence>
<dbReference type="PANTHER" id="PTHR30614">
    <property type="entry name" value="MEMBRANE COMPONENT OF AMINO ACID ABC TRANSPORTER"/>
    <property type="match status" value="1"/>
</dbReference>
<evidence type="ECO:0000256" key="4">
    <source>
        <dbReference type="ARBA" id="ARBA00022692"/>
    </source>
</evidence>
<dbReference type="InterPro" id="IPR010065">
    <property type="entry name" value="AA_ABC_transptr_permease_3TM"/>
</dbReference>
<dbReference type="PANTHER" id="PTHR30614:SF0">
    <property type="entry name" value="L-CYSTINE TRANSPORT SYSTEM PERMEASE PROTEIN TCYL"/>
    <property type="match status" value="1"/>
</dbReference>